<feature type="signal peptide" evidence="1">
    <location>
        <begin position="1"/>
        <end position="17"/>
    </location>
</feature>
<dbReference type="EMBL" id="OV170221">
    <property type="protein sequence ID" value="CAH0714404.1"/>
    <property type="molecule type" value="Genomic_DNA"/>
</dbReference>
<evidence type="ECO:0000313" key="2">
    <source>
        <dbReference type="EMBL" id="CAH0714404.1"/>
    </source>
</evidence>
<feature type="non-terminal residue" evidence="2">
    <location>
        <position position="147"/>
    </location>
</feature>
<keyword evidence="1" id="KW-0732">Signal</keyword>
<dbReference type="Proteomes" id="UP000838878">
    <property type="component" value="Chromosome 1"/>
</dbReference>
<keyword evidence="3" id="KW-1185">Reference proteome</keyword>
<accession>A0A8J9Y1U1</accession>
<protein>
    <submittedName>
        <fullName evidence="2">Uncharacterized protein</fullName>
    </submittedName>
</protein>
<organism evidence="2 3">
    <name type="scientific">Brenthis ino</name>
    <name type="common">lesser marbled fritillary</name>
    <dbReference type="NCBI Taxonomy" id="405034"/>
    <lineage>
        <taxon>Eukaryota</taxon>
        <taxon>Metazoa</taxon>
        <taxon>Ecdysozoa</taxon>
        <taxon>Arthropoda</taxon>
        <taxon>Hexapoda</taxon>
        <taxon>Insecta</taxon>
        <taxon>Pterygota</taxon>
        <taxon>Neoptera</taxon>
        <taxon>Endopterygota</taxon>
        <taxon>Lepidoptera</taxon>
        <taxon>Glossata</taxon>
        <taxon>Ditrysia</taxon>
        <taxon>Papilionoidea</taxon>
        <taxon>Nymphalidae</taxon>
        <taxon>Heliconiinae</taxon>
        <taxon>Argynnini</taxon>
        <taxon>Brenthis</taxon>
    </lineage>
</organism>
<feature type="chain" id="PRO_5035428514" evidence="1">
    <location>
        <begin position="18"/>
        <end position="147"/>
    </location>
</feature>
<evidence type="ECO:0000256" key="1">
    <source>
        <dbReference type="SAM" id="SignalP"/>
    </source>
</evidence>
<sequence length="147" mass="17041">MFYTVLFVILLANSAMTKPRYADLSEDEQELFRAAYDTPSYDQNELEEEDDMHLGKLDLLKDGLWAVKAKLKELKAFNKALAANLLSTKLKVKELLANQMRLKNHHHDVPENKYPVHNYQPQPYPSYEAQVPQYGAPQYGHDPYYGH</sequence>
<proteinExistence type="predicted"/>
<evidence type="ECO:0000313" key="3">
    <source>
        <dbReference type="Proteomes" id="UP000838878"/>
    </source>
</evidence>
<gene>
    <name evidence="2" type="ORF">BINO364_LOCUS1458</name>
</gene>
<dbReference type="OrthoDB" id="7475980at2759"/>
<reference evidence="2" key="1">
    <citation type="submission" date="2021-12" db="EMBL/GenBank/DDBJ databases">
        <authorList>
            <person name="Martin H S."/>
        </authorList>
    </citation>
    <scope>NUCLEOTIDE SEQUENCE</scope>
</reference>
<dbReference type="AlphaFoldDB" id="A0A8J9Y1U1"/>
<name>A0A8J9Y1U1_9NEOP</name>